<name>A0A977L278_9CYAN</name>
<proteinExistence type="predicted"/>
<dbReference type="KEGG" id="wna:KA717_17990"/>
<gene>
    <name evidence="2" type="ORF">KA717_17990</name>
</gene>
<dbReference type="EMBL" id="CP073041">
    <property type="protein sequence ID" value="UXE64214.1"/>
    <property type="molecule type" value="Genomic_DNA"/>
</dbReference>
<keyword evidence="1" id="KW-0472">Membrane</keyword>
<feature type="transmembrane region" description="Helical" evidence="1">
    <location>
        <begin position="6"/>
        <end position="29"/>
    </location>
</feature>
<sequence length="75" mass="8016">MKKMYAYGIMSIIALISISSILKGSIFIVNPGGRGLIINLGKLQDEPIDEGFHFIVPYVSSGKTIGSSPNCVESV</sequence>
<evidence type="ECO:0008006" key="3">
    <source>
        <dbReference type="Google" id="ProtNLM"/>
    </source>
</evidence>
<protein>
    <recommendedName>
        <fullName evidence="3">Prohibitin</fullName>
    </recommendedName>
</protein>
<accession>A0A977L278</accession>
<evidence type="ECO:0000313" key="2">
    <source>
        <dbReference type="EMBL" id="UXE64214.1"/>
    </source>
</evidence>
<dbReference type="AlphaFoldDB" id="A0A977L278"/>
<keyword evidence="1" id="KW-0812">Transmembrane</keyword>
<evidence type="ECO:0000256" key="1">
    <source>
        <dbReference type="SAM" id="Phobius"/>
    </source>
</evidence>
<reference evidence="2" key="1">
    <citation type="submission" date="2021-04" db="EMBL/GenBank/DDBJ databases">
        <title>Genome sequence of Woronichinia naegeliana from Washington state freshwater lake bloom.</title>
        <authorList>
            <person name="Dreher T.W."/>
        </authorList>
    </citation>
    <scope>NUCLEOTIDE SEQUENCE</scope>
    <source>
        <strain evidence="2">WA131</strain>
    </source>
</reference>
<keyword evidence="1" id="KW-1133">Transmembrane helix</keyword>
<organism evidence="2">
    <name type="scientific">Woronichinia naegeliana WA131</name>
    <dbReference type="NCBI Taxonomy" id="2824559"/>
    <lineage>
        <taxon>Bacteria</taxon>
        <taxon>Bacillati</taxon>
        <taxon>Cyanobacteriota</taxon>
        <taxon>Cyanophyceae</taxon>
        <taxon>Synechococcales</taxon>
        <taxon>Coelosphaeriaceae</taxon>
        <taxon>Woronichinia</taxon>
    </lineage>
</organism>
<dbReference type="Proteomes" id="UP001065613">
    <property type="component" value="Chromosome"/>
</dbReference>